<dbReference type="AlphaFoldDB" id="A0A2A6BHY4"/>
<protein>
    <submittedName>
        <fullName evidence="1">Uncharacterized protein</fullName>
    </submittedName>
</protein>
<gene>
    <name evidence="1" type="primary">WBGene00115475</name>
</gene>
<proteinExistence type="predicted"/>
<organism evidence="1 2">
    <name type="scientific">Pristionchus pacificus</name>
    <name type="common">Parasitic nematode worm</name>
    <dbReference type="NCBI Taxonomy" id="54126"/>
    <lineage>
        <taxon>Eukaryota</taxon>
        <taxon>Metazoa</taxon>
        <taxon>Ecdysozoa</taxon>
        <taxon>Nematoda</taxon>
        <taxon>Chromadorea</taxon>
        <taxon>Rhabditida</taxon>
        <taxon>Rhabditina</taxon>
        <taxon>Diplogasteromorpha</taxon>
        <taxon>Diplogasteroidea</taxon>
        <taxon>Neodiplogasteridae</taxon>
        <taxon>Pristionchus</taxon>
    </lineage>
</organism>
<sequence>MHQSTPVLHHSSMASGNFMAYSFVCGGTKESKRLVDECLEAGDFHYSKNEDSPKRSFRTNFRAVNRHRLILLGVNLFALTGIMYLIVQLMRVKFGCLSLANMRTEDKMAKLPFAAWNGFASSSINAYWQCRNREEEFSLLLLQMRGALVVVLALCSCAQARVKRQAYGYDAPVVAAAPIVATTAAPAAVLATAAPVAEWAAAFTTAAPVAAATVAPALPAAGWPAAAALAFPAGHPWATAAFRNPYAGYPAYDFPYGAAAAWPYGAAAVAAPRYFGAAAPAAAWPYGVPAAQSAAPYYGGFPYGQAAFGGASPYGVPAAGNFGFQGLPYQNSASYPWGLGGYNWAGSAAFPTVAAAAAAPAATIAPFPAGSEVSGANVTVSPVKADAKKD</sequence>
<reference evidence="2" key="1">
    <citation type="journal article" date="2008" name="Nat. Genet.">
        <title>The Pristionchus pacificus genome provides a unique perspective on nematode lifestyle and parasitism.</title>
        <authorList>
            <person name="Dieterich C."/>
            <person name="Clifton S.W."/>
            <person name="Schuster L.N."/>
            <person name="Chinwalla A."/>
            <person name="Delehaunty K."/>
            <person name="Dinkelacker I."/>
            <person name="Fulton L."/>
            <person name="Fulton R."/>
            <person name="Godfrey J."/>
            <person name="Minx P."/>
            <person name="Mitreva M."/>
            <person name="Roeseler W."/>
            <person name="Tian H."/>
            <person name="Witte H."/>
            <person name="Yang S.P."/>
            <person name="Wilson R.K."/>
            <person name="Sommer R.J."/>
        </authorList>
    </citation>
    <scope>NUCLEOTIDE SEQUENCE [LARGE SCALE GENOMIC DNA]</scope>
    <source>
        <strain evidence="2">PS312</strain>
    </source>
</reference>
<name>A0A2A6BHY4_PRIPA</name>
<reference evidence="1" key="2">
    <citation type="submission" date="2022-06" db="UniProtKB">
        <authorList>
            <consortium name="EnsemblMetazoa"/>
        </authorList>
    </citation>
    <scope>IDENTIFICATION</scope>
    <source>
        <strain evidence="1">PS312</strain>
    </source>
</reference>
<accession>A0A8R1UFQ6</accession>
<keyword evidence="2" id="KW-1185">Reference proteome</keyword>
<dbReference type="Proteomes" id="UP000005239">
    <property type="component" value="Unassembled WGS sequence"/>
</dbReference>
<accession>A0A2A6BHY4</accession>
<evidence type="ECO:0000313" key="1">
    <source>
        <dbReference type="EnsemblMetazoa" id="PPA25921.1"/>
    </source>
</evidence>
<dbReference type="EnsemblMetazoa" id="PPA25921.1">
    <property type="protein sequence ID" value="PPA25921.1"/>
    <property type="gene ID" value="WBGene00115475"/>
</dbReference>
<evidence type="ECO:0000313" key="2">
    <source>
        <dbReference type="Proteomes" id="UP000005239"/>
    </source>
</evidence>